<comment type="caution">
    <text evidence="2">The sequence shown here is derived from an EMBL/GenBank/DDBJ whole genome shotgun (WGS) entry which is preliminary data.</text>
</comment>
<evidence type="ECO:0000313" key="3">
    <source>
        <dbReference type="Proteomes" id="UP000308768"/>
    </source>
</evidence>
<name>A0A4U0WNB9_9PEZI</name>
<evidence type="ECO:0000256" key="1">
    <source>
        <dbReference type="SAM" id="MobiDB-lite"/>
    </source>
</evidence>
<feature type="compositionally biased region" description="Low complexity" evidence="1">
    <location>
        <begin position="36"/>
        <end position="47"/>
    </location>
</feature>
<feature type="compositionally biased region" description="Low complexity" evidence="1">
    <location>
        <begin position="63"/>
        <end position="74"/>
    </location>
</feature>
<gene>
    <name evidence="2" type="ORF">B0A49_07385</name>
</gene>
<organism evidence="2 3">
    <name type="scientific">Cryomyces minteri</name>
    <dbReference type="NCBI Taxonomy" id="331657"/>
    <lineage>
        <taxon>Eukaryota</taxon>
        <taxon>Fungi</taxon>
        <taxon>Dikarya</taxon>
        <taxon>Ascomycota</taxon>
        <taxon>Pezizomycotina</taxon>
        <taxon>Dothideomycetes</taxon>
        <taxon>Dothideomycetes incertae sedis</taxon>
        <taxon>Cryomyces</taxon>
    </lineage>
</organism>
<protein>
    <submittedName>
        <fullName evidence="2">Uncharacterized protein</fullName>
    </submittedName>
</protein>
<dbReference type="Proteomes" id="UP000308768">
    <property type="component" value="Unassembled WGS sequence"/>
</dbReference>
<accession>A0A4U0WNB9</accession>
<dbReference type="EMBL" id="NAJN01001276">
    <property type="protein sequence ID" value="TKA64357.1"/>
    <property type="molecule type" value="Genomic_DNA"/>
</dbReference>
<proteinExistence type="predicted"/>
<feature type="region of interest" description="Disordered" evidence="1">
    <location>
        <begin position="1"/>
        <end position="141"/>
    </location>
</feature>
<evidence type="ECO:0000313" key="2">
    <source>
        <dbReference type="EMBL" id="TKA64357.1"/>
    </source>
</evidence>
<feature type="compositionally biased region" description="Basic and acidic residues" evidence="1">
    <location>
        <begin position="108"/>
        <end position="117"/>
    </location>
</feature>
<sequence length="192" mass="19922">MLEQQRKPSQPGILQRALSAGIEENSRTARRKTRDAAAAAAETAAPTGHTKPITELCKQNLDAAAPPTAVTSHTPPAPPPSQPESGRQADPKAQSPAPGTAAQAPAIPRDDRLEKAARVPRSLPRSHPLFATRTAPGAQRAASHTRALVSGPGPAARLHTAGSRGARRHAPAQCSHCCCCDEAARGARHLGV</sequence>
<keyword evidence="3" id="KW-1185">Reference proteome</keyword>
<reference evidence="2 3" key="1">
    <citation type="submission" date="2017-03" db="EMBL/GenBank/DDBJ databases">
        <title>Genomes of endolithic fungi from Antarctica.</title>
        <authorList>
            <person name="Coleine C."/>
            <person name="Masonjones S."/>
            <person name="Stajich J.E."/>
        </authorList>
    </citation>
    <scope>NUCLEOTIDE SEQUENCE [LARGE SCALE GENOMIC DNA]</scope>
    <source>
        <strain evidence="2 3">CCFEE 5187</strain>
    </source>
</reference>
<dbReference type="AlphaFoldDB" id="A0A4U0WNB9"/>